<keyword evidence="5" id="KW-1185">Reference proteome</keyword>
<dbReference type="InterPro" id="IPR058664">
    <property type="entry name" value="ARB_00930-like_C"/>
</dbReference>
<dbReference type="Pfam" id="PF26335">
    <property type="entry name" value="ARB_00930_C"/>
    <property type="match status" value="1"/>
</dbReference>
<evidence type="ECO:0000259" key="3">
    <source>
        <dbReference type="Pfam" id="PF26335"/>
    </source>
</evidence>
<gene>
    <name evidence="4" type="ORF">ACLA_052940</name>
</gene>
<dbReference type="GeneID" id="4704013"/>
<accession>A1CIW6</accession>
<protein>
    <submittedName>
        <fullName evidence="4">Beta-lactamase family protein</fullName>
    </submittedName>
</protein>
<dbReference type="Proteomes" id="UP000006701">
    <property type="component" value="Unassembled WGS sequence"/>
</dbReference>
<feature type="signal peptide" evidence="1">
    <location>
        <begin position="1"/>
        <end position="17"/>
    </location>
</feature>
<evidence type="ECO:0000313" key="4">
    <source>
        <dbReference type="EMBL" id="EAW10821.1"/>
    </source>
</evidence>
<feature type="domain" description="Beta-lactamase-like ARB-00930-like C-terminal" evidence="3">
    <location>
        <begin position="447"/>
        <end position="583"/>
    </location>
</feature>
<dbReference type="EMBL" id="DS027054">
    <property type="protein sequence ID" value="EAW10821.1"/>
    <property type="molecule type" value="Genomic_DNA"/>
</dbReference>
<dbReference type="InterPro" id="IPR051478">
    <property type="entry name" value="Beta-lactamase-like_AB/R"/>
</dbReference>
<feature type="domain" description="Beta-lactamase-related" evidence="2">
    <location>
        <begin position="94"/>
        <end position="415"/>
    </location>
</feature>
<dbReference type="eggNOG" id="ENOG502SJKK">
    <property type="taxonomic scope" value="Eukaryota"/>
</dbReference>
<dbReference type="KEGG" id="act:ACLA_052940"/>
<feature type="chain" id="PRO_5002633207" evidence="1">
    <location>
        <begin position="18"/>
        <end position="585"/>
    </location>
</feature>
<proteinExistence type="predicted"/>
<reference evidence="4 5" key="1">
    <citation type="journal article" date="2008" name="PLoS Genet.">
        <title>Genomic islands in the pathogenic filamentous fungus Aspergillus fumigatus.</title>
        <authorList>
            <person name="Fedorova N.D."/>
            <person name="Khaldi N."/>
            <person name="Joardar V.S."/>
            <person name="Maiti R."/>
            <person name="Amedeo P."/>
            <person name="Anderson M.J."/>
            <person name="Crabtree J."/>
            <person name="Silva J.C."/>
            <person name="Badger J.H."/>
            <person name="Albarraq A."/>
            <person name="Angiuoli S."/>
            <person name="Bussey H."/>
            <person name="Bowyer P."/>
            <person name="Cotty P.J."/>
            <person name="Dyer P.S."/>
            <person name="Egan A."/>
            <person name="Galens K."/>
            <person name="Fraser-Liggett C.M."/>
            <person name="Haas B.J."/>
            <person name="Inman J.M."/>
            <person name="Kent R."/>
            <person name="Lemieux S."/>
            <person name="Malavazi I."/>
            <person name="Orvis J."/>
            <person name="Roemer T."/>
            <person name="Ronning C.M."/>
            <person name="Sundaram J.P."/>
            <person name="Sutton G."/>
            <person name="Turner G."/>
            <person name="Venter J.C."/>
            <person name="White O.R."/>
            <person name="Whitty B.R."/>
            <person name="Youngman P."/>
            <person name="Wolfe K.H."/>
            <person name="Goldman G.H."/>
            <person name="Wortman J.R."/>
            <person name="Jiang B."/>
            <person name="Denning D.W."/>
            <person name="Nierman W.C."/>
        </authorList>
    </citation>
    <scope>NUCLEOTIDE SEQUENCE [LARGE SCALE GENOMIC DNA]</scope>
    <source>
        <strain evidence="5">ATCC 1007 / CBS 513.65 / DSM 816 / NCTC 3887 / NRRL 1</strain>
    </source>
</reference>
<dbReference type="SUPFAM" id="SSF56601">
    <property type="entry name" value="beta-lactamase/transpeptidase-like"/>
    <property type="match status" value="1"/>
</dbReference>
<dbReference type="InterPro" id="IPR001466">
    <property type="entry name" value="Beta-lactam-related"/>
</dbReference>
<dbReference type="Pfam" id="PF00144">
    <property type="entry name" value="Beta-lactamase"/>
    <property type="match status" value="1"/>
</dbReference>
<dbReference type="AlphaFoldDB" id="A1CIW6"/>
<dbReference type="VEuPathDB" id="FungiDB:ACLA_052940"/>
<dbReference type="RefSeq" id="XP_001272247.1">
    <property type="nucleotide sequence ID" value="XM_001272246.1"/>
</dbReference>
<sequence>MRSILLPILALCASCTANLLGPVYPAPQDLSSKSSKVAAGWNNLTSVLHKHTTSNESPLHTLTFSVGLFSTHDRTAEAMQFHYTSSEISQGPNGTRKVDGNSIYRVASLTKLFTVFAGLLELGEADWERPLTKLFPAFAANVKARKDHDSVYSTPWDQITPSALAAQISGIARDGIPWDGGDVLLQYLGAILTGQTPNPLFDPATYGLPPLDQSEVLSLSPCLADGNTTCDGSLYTKGIAKNAPVYLPWTGPEYSNNGFILLGLAIANLTGKPLEKLYQEAIFDPLDMRSTTSDPPAVSTLSRSVIAGDYAINFGAPGGISKSSGGIFSTINDLAKFGTAILNSTLLPADRTRRWMKPVSHTTDLHYSVGRPWEIYRYKHPKSGVITDLYTKLGDSGNYGSFLVLLPDFNAGFSIIGASALSSRSNATNLLADLVTEAILPALMDQAAHEAGKNYAGRYVTDRLNSSLTLAVGEASTPGLSITSWVSNGTNLMPVLALPLGGLNARLVPTIVSDNKIAFRPYTVTQEAKKGLFSSNFDVSDWLALGSGSYAASGLGHFVFNVDKDGKAKSVELPAWNVTLNRHES</sequence>
<evidence type="ECO:0000313" key="5">
    <source>
        <dbReference type="Proteomes" id="UP000006701"/>
    </source>
</evidence>
<organism evidence="4 5">
    <name type="scientific">Aspergillus clavatus (strain ATCC 1007 / CBS 513.65 / DSM 816 / NCTC 3887 / NRRL 1 / QM 1276 / 107)</name>
    <dbReference type="NCBI Taxonomy" id="344612"/>
    <lineage>
        <taxon>Eukaryota</taxon>
        <taxon>Fungi</taxon>
        <taxon>Dikarya</taxon>
        <taxon>Ascomycota</taxon>
        <taxon>Pezizomycotina</taxon>
        <taxon>Eurotiomycetes</taxon>
        <taxon>Eurotiomycetidae</taxon>
        <taxon>Eurotiales</taxon>
        <taxon>Aspergillaceae</taxon>
        <taxon>Aspergillus</taxon>
        <taxon>Aspergillus subgen. Fumigati</taxon>
    </lineage>
</organism>
<dbReference type="InterPro" id="IPR012338">
    <property type="entry name" value="Beta-lactam/transpept-like"/>
</dbReference>
<name>A1CIW6_ASPCL</name>
<dbReference type="Gene3D" id="3.40.710.10">
    <property type="entry name" value="DD-peptidase/beta-lactamase superfamily"/>
    <property type="match status" value="1"/>
</dbReference>
<keyword evidence="1" id="KW-0732">Signal</keyword>
<dbReference type="OrthoDB" id="10250282at2759"/>
<dbReference type="OMA" id="WEIYRYV"/>
<dbReference type="PANTHER" id="PTHR22935">
    <property type="entry name" value="PENICILLIN-BINDING PROTEIN"/>
    <property type="match status" value="1"/>
</dbReference>
<evidence type="ECO:0000256" key="1">
    <source>
        <dbReference type="SAM" id="SignalP"/>
    </source>
</evidence>
<evidence type="ECO:0000259" key="2">
    <source>
        <dbReference type="Pfam" id="PF00144"/>
    </source>
</evidence>
<dbReference type="PANTHER" id="PTHR22935:SF97">
    <property type="entry name" value="BETA-LACTAMASE-RELATED DOMAIN-CONTAINING PROTEIN"/>
    <property type="match status" value="1"/>
</dbReference>
<dbReference type="HOGENOM" id="CLU_019706_0_0_1"/>